<name>A0ABS6D125_9FIRM</name>
<dbReference type="Gene3D" id="3.30.565.10">
    <property type="entry name" value="Histidine kinase-like ATPase, C-terminal domain"/>
    <property type="match status" value="1"/>
</dbReference>
<accession>A0ABS6D125</accession>
<protein>
    <submittedName>
        <fullName evidence="3">GHKL domain-containing protein</fullName>
    </submittedName>
</protein>
<feature type="transmembrane region" description="Helical" evidence="1">
    <location>
        <begin position="63"/>
        <end position="80"/>
    </location>
</feature>
<feature type="transmembrane region" description="Helical" evidence="1">
    <location>
        <begin position="120"/>
        <end position="144"/>
    </location>
</feature>
<proteinExistence type="predicted"/>
<gene>
    <name evidence="3" type="ORF">HGO97_005610</name>
</gene>
<evidence type="ECO:0000256" key="1">
    <source>
        <dbReference type="SAM" id="Phobius"/>
    </source>
</evidence>
<dbReference type="PANTHER" id="PTHR40448">
    <property type="entry name" value="TWO-COMPONENT SENSOR HISTIDINE KINASE"/>
    <property type="match status" value="1"/>
</dbReference>
<evidence type="ECO:0000259" key="2">
    <source>
        <dbReference type="Pfam" id="PF14501"/>
    </source>
</evidence>
<sequence>MDTVIAYVITIIDIVILIGCALSIMHVVPSNVEAKRWKKVIAWIIYGALTWILPAFVKWDPATVVGLTLWSLLMAYFLYFRNSLGMVCQVIYNVLLVAAQYLGSLVSSGIYSVFPLDNQIFFYLFMILRWIFQIGATFILWKVVRKRFTDMEHMKMRGMVLVPIFSLALFFLYVISGEVFFVRYGTGWLIVFTVLLGVLNLYCLYFWYDVEKNREFKHRLELMQQQKDMTVQYYEEMERNYNESRRIIHDIRNHLHAIEQKYKIEDRKYIEDVHDMLNSMGMKFYTENKMLNIVLNDKLKAIPVEQVDCNLGGIGLEFISDIDITTIFANLLVNAVEAGAGHRDFWIKIRGEAIQDFTIVKISNPLFVPYKEGRSAKAGHEGIGLQNVRQAVEKYDGQMEIQADGDIFSVTILFANKNGETKWEALR</sequence>
<dbReference type="PANTHER" id="PTHR40448:SF1">
    <property type="entry name" value="TWO-COMPONENT SENSOR HISTIDINE KINASE"/>
    <property type="match status" value="1"/>
</dbReference>
<comment type="caution">
    <text evidence="3">The sequence shown here is derived from an EMBL/GenBank/DDBJ whole genome shotgun (WGS) entry which is preliminary data.</text>
</comment>
<evidence type="ECO:0000313" key="4">
    <source>
        <dbReference type="Proteomes" id="UP000723714"/>
    </source>
</evidence>
<feature type="transmembrane region" description="Helical" evidence="1">
    <location>
        <begin position="156"/>
        <end position="175"/>
    </location>
</feature>
<dbReference type="Pfam" id="PF14501">
    <property type="entry name" value="HATPase_c_5"/>
    <property type="match status" value="1"/>
</dbReference>
<organism evidence="3 4">
    <name type="scientific">Faecalicatena faecalis</name>
    <dbReference type="NCBI Taxonomy" id="2726362"/>
    <lineage>
        <taxon>Bacteria</taxon>
        <taxon>Bacillati</taxon>
        <taxon>Bacillota</taxon>
        <taxon>Clostridia</taxon>
        <taxon>Lachnospirales</taxon>
        <taxon>Lachnospiraceae</taxon>
        <taxon>Faecalicatena</taxon>
    </lineage>
</organism>
<feature type="transmembrane region" description="Helical" evidence="1">
    <location>
        <begin position="187"/>
        <end position="208"/>
    </location>
</feature>
<dbReference type="EMBL" id="JABACJ020000003">
    <property type="protein sequence ID" value="MBU3875293.1"/>
    <property type="molecule type" value="Genomic_DNA"/>
</dbReference>
<keyword evidence="1" id="KW-0472">Membrane</keyword>
<keyword evidence="1" id="KW-0812">Transmembrane</keyword>
<feature type="transmembrane region" description="Helical" evidence="1">
    <location>
        <begin position="92"/>
        <end position="114"/>
    </location>
</feature>
<feature type="transmembrane region" description="Helical" evidence="1">
    <location>
        <begin position="40"/>
        <end position="57"/>
    </location>
</feature>
<feature type="transmembrane region" description="Helical" evidence="1">
    <location>
        <begin position="6"/>
        <end position="28"/>
    </location>
</feature>
<dbReference type="InterPro" id="IPR036890">
    <property type="entry name" value="HATPase_C_sf"/>
</dbReference>
<dbReference type="InterPro" id="IPR032834">
    <property type="entry name" value="NatK-like_C"/>
</dbReference>
<dbReference type="RefSeq" id="WP_168866555.1">
    <property type="nucleotide sequence ID" value="NZ_JABACJ020000003.1"/>
</dbReference>
<keyword evidence="1" id="KW-1133">Transmembrane helix</keyword>
<evidence type="ECO:0000313" key="3">
    <source>
        <dbReference type="EMBL" id="MBU3875293.1"/>
    </source>
</evidence>
<keyword evidence="4" id="KW-1185">Reference proteome</keyword>
<dbReference type="Proteomes" id="UP000723714">
    <property type="component" value="Unassembled WGS sequence"/>
</dbReference>
<reference evidence="3 4" key="1">
    <citation type="submission" date="2021-06" db="EMBL/GenBank/DDBJ databases">
        <title>Faecalicatena sp. nov. isolated from porcine feces.</title>
        <authorList>
            <person name="Oh B.S."/>
            <person name="Lee J.H."/>
        </authorList>
    </citation>
    <scope>NUCLEOTIDE SEQUENCE [LARGE SCALE GENOMIC DNA]</scope>
    <source>
        <strain evidence="3 4">AGMB00832</strain>
    </source>
</reference>
<dbReference type="SUPFAM" id="SSF55874">
    <property type="entry name" value="ATPase domain of HSP90 chaperone/DNA topoisomerase II/histidine kinase"/>
    <property type="match status" value="1"/>
</dbReference>
<feature type="domain" description="Sensor histidine kinase NatK-like C-terminal" evidence="2">
    <location>
        <begin position="322"/>
        <end position="414"/>
    </location>
</feature>